<dbReference type="EMBL" id="CAJZBQ010000020">
    <property type="protein sequence ID" value="CAG9318441.1"/>
    <property type="molecule type" value="Genomic_DNA"/>
</dbReference>
<evidence type="ECO:0008006" key="3">
    <source>
        <dbReference type="Google" id="ProtNLM"/>
    </source>
</evidence>
<gene>
    <name evidence="1" type="ORF">BSTOLATCC_MIC20915</name>
</gene>
<dbReference type="Proteomes" id="UP001162131">
    <property type="component" value="Unassembled WGS sequence"/>
</dbReference>
<organism evidence="1 2">
    <name type="scientific">Blepharisma stoltei</name>
    <dbReference type="NCBI Taxonomy" id="1481888"/>
    <lineage>
        <taxon>Eukaryota</taxon>
        <taxon>Sar</taxon>
        <taxon>Alveolata</taxon>
        <taxon>Ciliophora</taxon>
        <taxon>Postciliodesmatophora</taxon>
        <taxon>Heterotrichea</taxon>
        <taxon>Heterotrichida</taxon>
        <taxon>Blepharismidae</taxon>
        <taxon>Blepharisma</taxon>
    </lineage>
</organism>
<name>A0AAU9IS65_9CILI</name>
<evidence type="ECO:0000313" key="2">
    <source>
        <dbReference type="Proteomes" id="UP001162131"/>
    </source>
</evidence>
<proteinExistence type="predicted"/>
<keyword evidence="2" id="KW-1185">Reference proteome</keyword>
<dbReference type="AlphaFoldDB" id="A0AAU9IS65"/>
<sequence>MGCGQASKNIIAPVSYTVTPVALTSQEAQVEVKVATIIADQEEKKGSASLILDQAEALKLNNDIYDSIVDKLIEDLKL</sequence>
<reference evidence="1" key="1">
    <citation type="submission" date="2021-09" db="EMBL/GenBank/DDBJ databases">
        <authorList>
            <consortium name="AG Swart"/>
            <person name="Singh M."/>
            <person name="Singh A."/>
            <person name="Seah K."/>
            <person name="Emmerich C."/>
        </authorList>
    </citation>
    <scope>NUCLEOTIDE SEQUENCE</scope>
    <source>
        <strain evidence="1">ATCC30299</strain>
    </source>
</reference>
<accession>A0AAU9IS65</accession>
<comment type="caution">
    <text evidence="1">The sequence shown here is derived from an EMBL/GenBank/DDBJ whole genome shotgun (WGS) entry which is preliminary data.</text>
</comment>
<evidence type="ECO:0000313" key="1">
    <source>
        <dbReference type="EMBL" id="CAG9318441.1"/>
    </source>
</evidence>
<protein>
    <recommendedName>
        <fullName evidence="3">Lipoprotein</fullName>
    </recommendedName>
</protein>